<dbReference type="GO" id="GO:0000166">
    <property type="term" value="F:nucleotide binding"/>
    <property type="evidence" value="ECO:0007669"/>
    <property type="project" value="UniProtKB-KW"/>
</dbReference>
<evidence type="ECO:0000256" key="1">
    <source>
        <dbReference type="ARBA" id="ARBA00004147"/>
    </source>
</evidence>
<dbReference type="EMBL" id="KY487981">
    <property type="protein sequence ID" value="AUM62029.1"/>
    <property type="molecule type" value="Genomic_DNA"/>
</dbReference>
<protein>
    <submittedName>
        <fullName evidence="13">Rep</fullName>
    </submittedName>
</protein>
<comment type="subcellular location">
    <subcellularLocation>
        <location evidence="1">Host nucleus</location>
    </subcellularLocation>
</comment>
<name>A0A2K9LT17_9VIRU</name>
<dbReference type="GO" id="GO:0046872">
    <property type="term" value="F:metal ion binding"/>
    <property type="evidence" value="ECO:0007669"/>
    <property type="project" value="UniProtKB-KW"/>
</dbReference>
<keyword evidence="8" id="KW-0255">Endonuclease</keyword>
<dbReference type="Gene3D" id="3.40.1310.20">
    <property type="match status" value="1"/>
</dbReference>
<keyword evidence="6" id="KW-0479">Metal-binding</keyword>
<evidence type="ECO:0000256" key="9">
    <source>
        <dbReference type="ARBA" id="ARBA00022801"/>
    </source>
</evidence>
<dbReference type="GO" id="GO:0005198">
    <property type="term" value="F:structural molecule activity"/>
    <property type="evidence" value="ECO:0007669"/>
    <property type="project" value="InterPro"/>
</dbReference>
<keyword evidence="2" id="KW-0808">Transferase</keyword>
<evidence type="ECO:0000259" key="12">
    <source>
        <dbReference type="PROSITE" id="PS52020"/>
    </source>
</evidence>
<evidence type="ECO:0000256" key="3">
    <source>
        <dbReference type="ARBA" id="ARBA00022695"/>
    </source>
</evidence>
<dbReference type="Gene3D" id="3.40.50.300">
    <property type="entry name" value="P-loop containing nucleotide triphosphate hydrolases"/>
    <property type="match status" value="1"/>
</dbReference>
<keyword evidence="11" id="KW-0238">DNA-binding</keyword>
<keyword evidence="7" id="KW-0547">Nucleotide-binding</keyword>
<organism evidence="13">
    <name type="scientific">uncultured virus</name>
    <dbReference type="NCBI Taxonomy" id="340016"/>
    <lineage>
        <taxon>Viruses</taxon>
        <taxon>environmental samples</taxon>
    </lineage>
</organism>
<keyword evidence="5" id="KW-0540">Nuclease</keyword>
<accession>A0A2K9LT17</accession>
<dbReference type="GO" id="GO:0042025">
    <property type="term" value="C:host cell nucleus"/>
    <property type="evidence" value="ECO:0007669"/>
    <property type="project" value="UniProtKB-SubCell"/>
</dbReference>
<sequence length="342" mass="39809">MPQRAAMTNFRLNTQRVFLTYAQADFEKQALYDFLVALRTSDDHNGIATSQVLVAQESHQDEGIHFHCYVEFDRKINIRNERLFDFGGKHPNIQTVRSKKNVIKYCTKEDQEPLSNFEYDVQERTVLDILRTAIAEGKSVNDAVDEALTEDPSALRYYTNLHSYVAARSVQDKNKEPLYPLDGFKIAVADRLRLDRFKSDVETMERGDRVGVKSLWLIGPSRFGKTALARSIGKHWYMQGVWCVDNLSDSDHVYGVLDDIPWDSLKFQYRSLLGCQRDVTYTDKYRAKKTFKMGYPVIVCSNEMPVFTEEERNWLRVNVEFYEMQGKMYGDVDAMMWFMVNP</sequence>
<dbReference type="GO" id="GO:0006260">
    <property type="term" value="P:DNA replication"/>
    <property type="evidence" value="ECO:0007669"/>
    <property type="project" value="UniProtKB-KW"/>
</dbReference>
<feature type="domain" description="CRESS-DNA virus Rep endonuclease" evidence="12">
    <location>
        <begin position="11"/>
        <end position="122"/>
    </location>
</feature>
<dbReference type="GO" id="GO:0016787">
    <property type="term" value="F:hydrolase activity"/>
    <property type="evidence" value="ECO:0007669"/>
    <property type="project" value="UniProtKB-KW"/>
</dbReference>
<proteinExistence type="predicted"/>
<keyword evidence="3" id="KW-0548">Nucleotidyltransferase</keyword>
<reference evidence="13" key="1">
    <citation type="submission" date="2017-01" db="EMBL/GenBank/DDBJ databases">
        <title>High-throughput sequencing uncovers low homogeneity in the biogeography of single-stranded DNA viruses.</title>
        <authorList>
            <person name="Pearson V.M."/>
            <person name="Rokyta D.R."/>
        </authorList>
    </citation>
    <scope>NUCLEOTIDE SEQUENCE</scope>
</reference>
<dbReference type="GO" id="GO:0003677">
    <property type="term" value="F:DNA binding"/>
    <property type="evidence" value="ECO:0007669"/>
    <property type="project" value="UniProtKB-KW"/>
</dbReference>
<evidence type="ECO:0000256" key="4">
    <source>
        <dbReference type="ARBA" id="ARBA00022705"/>
    </source>
</evidence>
<dbReference type="Pfam" id="PF00799">
    <property type="entry name" value="Gemini_AL1"/>
    <property type="match status" value="1"/>
</dbReference>
<evidence type="ECO:0000256" key="8">
    <source>
        <dbReference type="ARBA" id="ARBA00022759"/>
    </source>
</evidence>
<evidence type="ECO:0000256" key="2">
    <source>
        <dbReference type="ARBA" id="ARBA00022679"/>
    </source>
</evidence>
<evidence type="ECO:0000256" key="5">
    <source>
        <dbReference type="ARBA" id="ARBA00022722"/>
    </source>
</evidence>
<dbReference type="GO" id="GO:0004519">
    <property type="term" value="F:endonuclease activity"/>
    <property type="evidence" value="ECO:0007669"/>
    <property type="project" value="UniProtKB-KW"/>
</dbReference>
<dbReference type="PROSITE" id="PS52020">
    <property type="entry name" value="CRESS_DNA_REP"/>
    <property type="match status" value="1"/>
</dbReference>
<dbReference type="InterPro" id="IPR027417">
    <property type="entry name" value="P-loop_NTPase"/>
</dbReference>
<evidence type="ECO:0000256" key="6">
    <source>
        <dbReference type="ARBA" id="ARBA00022723"/>
    </source>
</evidence>
<dbReference type="SUPFAM" id="SSF55464">
    <property type="entry name" value="Origin of replication-binding domain, RBD-like"/>
    <property type="match status" value="1"/>
</dbReference>
<keyword evidence="10" id="KW-0190">Covalent protein-DNA linkage</keyword>
<evidence type="ECO:0000313" key="13">
    <source>
        <dbReference type="EMBL" id="AUM62029.1"/>
    </source>
</evidence>
<evidence type="ECO:0000256" key="11">
    <source>
        <dbReference type="ARBA" id="ARBA00023125"/>
    </source>
</evidence>
<keyword evidence="4" id="KW-0235">DNA replication</keyword>
<evidence type="ECO:0000256" key="7">
    <source>
        <dbReference type="ARBA" id="ARBA00022741"/>
    </source>
</evidence>
<dbReference type="GO" id="GO:0016779">
    <property type="term" value="F:nucleotidyltransferase activity"/>
    <property type="evidence" value="ECO:0007669"/>
    <property type="project" value="UniProtKB-KW"/>
</dbReference>
<evidence type="ECO:0000256" key="10">
    <source>
        <dbReference type="ARBA" id="ARBA00023124"/>
    </source>
</evidence>
<gene>
    <name evidence="13" type="primary">Rep</name>
</gene>
<dbReference type="PRINTS" id="PR00228">
    <property type="entry name" value="GEMCOATCLVL1"/>
</dbReference>
<dbReference type="InterPro" id="IPR049912">
    <property type="entry name" value="CRESS_DNA_REP"/>
</dbReference>
<dbReference type="InterPro" id="IPR001301">
    <property type="entry name" value="Gemini_AL1_CLV"/>
</dbReference>
<keyword evidence="9" id="KW-0378">Hydrolase</keyword>